<keyword evidence="6" id="KW-1185">Reference proteome</keyword>
<dbReference type="OMA" id="YHATNTH"/>
<dbReference type="EMBL" id="CCKQ01012220">
    <property type="protein sequence ID" value="CDW83833.1"/>
    <property type="molecule type" value="Genomic_DNA"/>
</dbReference>
<dbReference type="InParanoid" id="A0A078ASG5"/>
<reference evidence="5 6" key="1">
    <citation type="submission" date="2014-06" db="EMBL/GenBank/DDBJ databases">
        <authorList>
            <person name="Swart Estienne"/>
        </authorList>
    </citation>
    <scope>NUCLEOTIDE SEQUENCE [LARGE SCALE GENOMIC DNA]</scope>
    <source>
        <strain evidence="5 6">130c</strain>
    </source>
</reference>
<dbReference type="InterPro" id="IPR036465">
    <property type="entry name" value="vWFA_dom_sf"/>
</dbReference>
<evidence type="ECO:0000259" key="4">
    <source>
        <dbReference type="PROSITE" id="PS50234"/>
    </source>
</evidence>
<dbReference type="GO" id="GO:0005737">
    <property type="term" value="C:cytoplasm"/>
    <property type="evidence" value="ECO:0007669"/>
    <property type="project" value="TreeGrafter"/>
</dbReference>
<gene>
    <name evidence="5" type="primary">Contig13916.g14859</name>
    <name evidence="5" type="ORF">STYLEM_12884</name>
</gene>
<proteinExistence type="predicted"/>
<name>A0A078ASG5_STYLE</name>
<dbReference type="PANTHER" id="PTHR47763">
    <property type="entry name" value="ALPHA-PROTEIN KINASE VWKA"/>
    <property type="match status" value="1"/>
</dbReference>
<dbReference type="GO" id="GO:0004674">
    <property type="term" value="F:protein serine/threonine kinase activity"/>
    <property type="evidence" value="ECO:0007669"/>
    <property type="project" value="TreeGrafter"/>
</dbReference>
<dbReference type="Proteomes" id="UP000039865">
    <property type="component" value="Unassembled WGS sequence"/>
</dbReference>
<dbReference type="Gene3D" id="3.40.50.410">
    <property type="entry name" value="von Willebrand factor, type A domain"/>
    <property type="match status" value="1"/>
</dbReference>
<dbReference type="OrthoDB" id="422053at2759"/>
<dbReference type="CDD" id="cd00198">
    <property type="entry name" value="vWFA"/>
    <property type="match status" value="1"/>
</dbReference>
<feature type="domain" description="VWFA" evidence="4">
    <location>
        <begin position="209"/>
        <end position="409"/>
    </location>
</feature>
<accession>A0A078ASG5</accession>
<comment type="subcellular location">
    <subcellularLocation>
        <location evidence="1">Secreted</location>
    </subcellularLocation>
</comment>
<sequence>MKCNERIKKYHLNHSDLQHNCKLNQHRCSNQCPECKSFCNKLVNHDGYHATNTHRNKENCVFVSNQGKKTVSIFSDGKRREYKIGESCLPENCSSSCGRKGRSHFHLKPCLGGENCQARMNPFVSHSVEKYHPFEDKVFDKWLCYNYWESYGWEAPVTLDLLEEIQSCNFYCSHSTHGDEKKFCEGKAWHDGNHIFHCDHPIILTNIIDVVFCCDTTGSMDAYIDKSIDTILRIIEMINVMGAAECRERSIQFGFVAYRDHPPEDETYVTKYQNMADYMSALAFIQDLEAKGGGDGPEAVLDGLYDSIHKMNWRDKSLRFIFHIADAPPHGIQYTGGGNIDGFPEGCPCQYTIDKIASDLKQYQIKYKLLKIGTFANKMAEIFKSKIEDYELQDLDSALQMDIKVAEMVIRDIRSEEFDVIDQH</sequence>
<evidence type="ECO:0000313" key="5">
    <source>
        <dbReference type="EMBL" id="CDW83833.1"/>
    </source>
</evidence>
<dbReference type="InterPro" id="IPR052969">
    <property type="entry name" value="Thr-specific_kinase-like"/>
</dbReference>
<dbReference type="InterPro" id="IPR056861">
    <property type="entry name" value="HMCN1-like_VWA"/>
</dbReference>
<dbReference type="PANTHER" id="PTHR47763:SF1">
    <property type="entry name" value="DUF659 DOMAIN-CONTAINING PROTEIN"/>
    <property type="match status" value="1"/>
</dbReference>
<evidence type="ECO:0000256" key="3">
    <source>
        <dbReference type="ARBA" id="ARBA00022729"/>
    </source>
</evidence>
<dbReference type="SUPFAM" id="SSF53300">
    <property type="entry name" value="vWA-like"/>
    <property type="match status" value="1"/>
</dbReference>
<dbReference type="Pfam" id="PF25106">
    <property type="entry name" value="VWA_4"/>
    <property type="match status" value="1"/>
</dbReference>
<protein>
    <recommendedName>
        <fullName evidence="4">VWFA domain-containing protein</fullName>
    </recommendedName>
</protein>
<organism evidence="5 6">
    <name type="scientific">Stylonychia lemnae</name>
    <name type="common">Ciliate</name>
    <dbReference type="NCBI Taxonomy" id="5949"/>
    <lineage>
        <taxon>Eukaryota</taxon>
        <taxon>Sar</taxon>
        <taxon>Alveolata</taxon>
        <taxon>Ciliophora</taxon>
        <taxon>Intramacronucleata</taxon>
        <taxon>Spirotrichea</taxon>
        <taxon>Stichotrichia</taxon>
        <taxon>Sporadotrichida</taxon>
        <taxon>Oxytrichidae</taxon>
        <taxon>Stylonychinae</taxon>
        <taxon>Stylonychia</taxon>
    </lineage>
</organism>
<keyword evidence="3" id="KW-0732">Signal</keyword>
<evidence type="ECO:0000256" key="2">
    <source>
        <dbReference type="ARBA" id="ARBA00022525"/>
    </source>
</evidence>
<dbReference type="PROSITE" id="PS50234">
    <property type="entry name" value="VWFA"/>
    <property type="match status" value="1"/>
</dbReference>
<keyword evidence="2" id="KW-0964">Secreted</keyword>
<dbReference type="AlphaFoldDB" id="A0A078ASG5"/>
<dbReference type="InterPro" id="IPR002035">
    <property type="entry name" value="VWF_A"/>
</dbReference>
<evidence type="ECO:0000256" key="1">
    <source>
        <dbReference type="ARBA" id="ARBA00004613"/>
    </source>
</evidence>
<evidence type="ECO:0000313" key="6">
    <source>
        <dbReference type="Proteomes" id="UP000039865"/>
    </source>
</evidence>